<evidence type="ECO:0000313" key="2">
    <source>
        <dbReference type="EMBL" id="GMN65140.1"/>
    </source>
</evidence>
<gene>
    <name evidence="2" type="ORF">TIFTF001_034206</name>
</gene>
<comment type="caution">
    <text evidence="2">The sequence shown here is derived from an EMBL/GenBank/DDBJ whole genome shotgun (WGS) entry which is preliminary data.</text>
</comment>
<dbReference type="AlphaFoldDB" id="A0AA88E2C6"/>
<evidence type="ECO:0000256" key="1">
    <source>
        <dbReference type="SAM" id="MobiDB-lite"/>
    </source>
</evidence>
<name>A0AA88E2C6_FICCA</name>
<keyword evidence="3" id="KW-1185">Reference proteome</keyword>
<evidence type="ECO:0000313" key="3">
    <source>
        <dbReference type="Proteomes" id="UP001187192"/>
    </source>
</evidence>
<reference evidence="2" key="1">
    <citation type="submission" date="2023-07" db="EMBL/GenBank/DDBJ databases">
        <title>draft genome sequence of fig (Ficus carica).</title>
        <authorList>
            <person name="Takahashi T."/>
            <person name="Nishimura K."/>
        </authorList>
    </citation>
    <scope>NUCLEOTIDE SEQUENCE</scope>
</reference>
<organism evidence="2 3">
    <name type="scientific">Ficus carica</name>
    <name type="common">Common fig</name>
    <dbReference type="NCBI Taxonomy" id="3494"/>
    <lineage>
        <taxon>Eukaryota</taxon>
        <taxon>Viridiplantae</taxon>
        <taxon>Streptophyta</taxon>
        <taxon>Embryophyta</taxon>
        <taxon>Tracheophyta</taxon>
        <taxon>Spermatophyta</taxon>
        <taxon>Magnoliopsida</taxon>
        <taxon>eudicotyledons</taxon>
        <taxon>Gunneridae</taxon>
        <taxon>Pentapetalae</taxon>
        <taxon>rosids</taxon>
        <taxon>fabids</taxon>
        <taxon>Rosales</taxon>
        <taxon>Moraceae</taxon>
        <taxon>Ficeae</taxon>
        <taxon>Ficus</taxon>
    </lineage>
</organism>
<feature type="region of interest" description="Disordered" evidence="1">
    <location>
        <begin position="348"/>
        <end position="368"/>
    </location>
</feature>
<protein>
    <submittedName>
        <fullName evidence="2">Uncharacterized protein</fullName>
    </submittedName>
</protein>
<sequence>MHNDMFCVADVIVVLAERKLTSYVYAVGDDPAHVYVVIPLCRWCKSGRDRYGRLYGMDLRRVDEDRDIAYTFYGMQHLIFDGTHQTVSLAGWLYDMEMIFQICHIKAHLQVPLASRCLARDARLWWMTLGERAMPRESWADFRALIIVCYGPLPDEDADMPYRDPEIYNDMYLGRYLSYVADWRTYPNESMGYYCKRFQDAMLPYIPRDLGMTVENMINDIMEAEIIAHMLQVDAVVDDIIQVPIDDAGIPEPLFEGGPLLPKDPIPVVPLQEIPPQEAEADAEGNEMDPADFMAAPEDQPEHPPSIIIANDDDEEDVEEEVEEEWEEQEQGVWKVEIEHFEDDPEEILFDDGDWDVDSDASSVVMTE</sequence>
<proteinExistence type="predicted"/>
<accession>A0AA88E2C6</accession>
<dbReference type="EMBL" id="BTGU01000214">
    <property type="protein sequence ID" value="GMN65140.1"/>
    <property type="molecule type" value="Genomic_DNA"/>
</dbReference>
<dbReference type="Proteomes" id="UP001187192">
    <property type="component" value="Unassembled WGS sequence"/>
</dbReference>
<feature type="compositionally biased region" description="Acidic residues" evidence="1">
    <location>
        <begin position="348"/>
        <end position="359"/>
    </location>
</feature>